<dbReference type="SMART" id="SM00900">
    <property type="entry name" value="FMN_bind"/>
    <property type="match status" value="1"/>
</dbReference>
<sequence>MKRVALALFGTVTGLVMLLGFKTHSPTTVPTAIGVTTSTPHAGAGTSSPRGAATSGAGSGTKTYTGASVDTNYGPVQVQITVTGGKITAANAVDYPQNGSRDRQINSYAVPQLNSEAVAAQSAHIDMVSGASYTSAGYAQSLQSALDKAGL</sequence>
<feature type="compositionally biased region" description="Low complexity" evidence="1">
    <location>
        <begin position="42"/>
        <end position="61"/>
    </location>
</feature>
<evidence type="ECO:0000313" key="4">
    <source>
        <dbReference type="Proteomes" id="UP001164693"/>
    </source>
</evidence>
<dbReference type="Pfam" id="PF04205">
    <property type="entry name" value="FMN_bind"/>
    <property type="match status" value="1"/>
</dbReference>
<proteinExistence type="predicted"/>
<feature type="region of interest" description="Disordered" evidence="1">
    <location>
        <begin position="37"/>
        <end position="61"/>
    </location>
</feature>
<dbReference type="Gene3D" id="3.90.1010.20">
    <property type="match status" value="1"/>
</dbReference>
<keyword evidence="4" id="KW-1185">Reference proteome</keyword>
<dbReference type="Proteomes" id="UP001164693">
    <property type="component" value="Chromosome"/>
</dbReference>
<accession>A0ABY7JX58</accession>
<protein>
    <submittedName>
        <fullName evidence="3">FMN-binding protein</fullName>
    </submittedName>
</protein>
<dbReference type="EMBL" id="CP097463">
    <property type="protein sequence ID" value="WAX57160.1"/>
    <property type="molecule type" value="Genomic_DNA"/>
</dbReference>
<dbReference type="RefSeq" id="WP_269443698.1">
    <property type="nucleotide sequence ID" value="NZ_CP097463.1"/>
</dbReference>
<dbReference type="InterPro" id="IPR007329">
    <property type="entry name" value="FMN-bd"/>
</dbReference>
<reference evidence="3" key="1">
    <citation type="submission" date="2022-05" db="EMBL/GenBank/DDBJ databases">
        <title>Jatrophihabitans sp. SB3-54 whole genome sequence.</title>
        <authorList>
            <person name="Suh M.K."/>
            <person name="Eom M.K."/>
            <person name="Kim J.S."/>
            <person name="Kim H.S."/>
            <person name="Do H.E."/>
            <person name="Shin Y.K."/>
            <person name="Lee J.-S."/>
        </authorList>
    </citation>
    <scope>NUCLEOTIDE SEQUENCE</scope>
    <source>
        <strain evidence="3">SB3-54</strain>
    </source>
</reference>
<feature type="domain" description="FMN-binding" evidence="2">
    <location>
        <begin position="72"/>
        <end position="149"/>
    </location>
</feature>
<organism evidence="3 4">
    <name type="scientific">Jatrophihabitans cynanchi</name>
    <dbReference type="NCBI Taxonomy" id="2944128"/>
    <lineage>
        <taxon>Bacteria</taxon>
        <taxon>Bacillati</taxon>
        <taxon>Actinomycetota</taxon>
        <taxon>Actinomycetes</taxon>
        <taxon>Jatrophihabitantales</taxon>
        <taxon>Jatrophihabitantaceae</taxon>
        <taxon>Jatrophihabitans</taxon>
    </lineage>
</organism>
<evidence type="ECO:0000259" key="2">
    <source>
        <dbReference type="SMART" id="SM00900"/>
    </source>
</evidence>
<evidence type="ECO:0000313" key="3">
    <source>
        <dbReference type="EMBL" id="WAX57160.1"/>
    </source>
</evidence>
<name>A0ABY7JX58_9ACTN</name>
<evidence type="ECO:0000256" key="1">
    <source>
        <dbReference type="SAM" id="MobiDB-lite"/>
    </source>
</evidence>
<gene>
    <name evidence="3" type="ORF">M6B22_21990</name>
</gene>